<feature type="region of interest" description="Disordered" evidence="1">
    <location>
        <begin position="58"/>
        <end position="80"/>
    </location>
</feature>
<accession>A0A195D599</accession>
<dbReference type="AlphaFoldDB" id="A0A195D599"/>
<organism evidence="2 3">
    <name type="scientific">Cyphomyrmex costatus</name>
    <dbReference type="NCBI Taxonomy" id="456900"/>
    <lineage>
        <taxon>Eukaryota</taxon>
        <taxon>Metazoa</taxon>
        <taxon>Ecdysozoa</taxon>
        <taxon>Arthropoda</taxon>
        <taxon>Hexapoda</taxon>
        <taxon>Insecta</taxon>
        <taxon>Pterygota</taxon>
        <taxon>Neoptera</taxon>
        <taxon>Endopterygota</taxon>
        <taxon>Hymenoptera</taxon>
        <taxon>Apocrita</taxon>
        <taxon>Aculeata</taxon>
        <taxon>Formicoidea</taxon>
        <taxon>Formicidae</taxon>
        <taxon>Myrmicinae</taxon>
        <taxon>Cyphomyrmex</taxon>
    </lineage>
</organism>
<dbReference type="EMBL" id="KQ976881">
    <property type="protein sequence ID" value="KYN07599.1"/>
    <property type="molecule type" value="Genomic_DNA"/>
</dbReference>
<feature type="compositionally biased region" description="Basic residues" evidence="1">
    <location>
        <begin position="63"/>
        <end position="72"/>
    </location>
</feature>
<gene>
    <name evidence="2" type="ORF">ALC62_01419</name>
</gene>
<feature type="non-terminal residue" evidence="2">
    <location>
        <position position="1"/>
    </location>
</feature>
<proteinExistence type="predicted"/>
<name>A0A195D599_9HYME</name>
<protein>
    <submittedName>
        <fullName evidence="2">Uncharacterized protein</fullName>
    </submittedName>
</protein>
<evidence type="ECO:0000313" key="2">
    <source>
        <dbReference type="EMBL" id="KYN07599.1"/>
    </source>
</evidence>
<sequence>SGQSEIELHDQFSGPPASAVVIRAYNMPSTGHVRFSPKQPGEERLPVPLMGHRLIAWNARIRPQPKKSRERQKKTDESSVTEDRGFFCEFYASRSSSGAVHPPDRNLQLIEGTTVLNAIPLHPGIVRTRVCMSKRTHISNSVGVARSPVIASFLGACKPVHDPPEHCG</sequence>
<evidence type="ECO:0000256" key="1">
    <source>
        <dbReference type="SAM" id="MobiDB-lite"/>
    </source>
</evidence>
<evidence type="ECO:0000313" key="3">
    <source>
        <dbReference type="Proteomes" id="UP000078542"/>
    </source>
</evidence>
<dbReference type="Proteomes" id="UP000078542">
    <property type="component" value="Unassembled WGS sequence"/>
</dbReference>
<keyword evidence="3" id="KW-1185">Reference proteome</keyword>
<reference evidence="2 3" key="1">
    <citation type="submission" date="2016-03" db="EMBL/GenBank/DDBJ databases">
        <title>Cyphomyrmex costatus WGS genome.</title>
        <authorList>
            <person name="Nygaard S."/>
            <person name="Hu H."/>
            <person name="Boomsma J."/>
            <person name="Zhang G."/>
        </authorList>
    </citation>
    <scope>NUCLEOTIDE SEQUENCE [LARGE SCALE GENOMIC DNA]</scope>
    <source>
        <strain evidence="2">MS0001</strain>
        <tissue evidence="2">Whole body</tissue>
    </source>
</reference>